<keyword evidence="1" id="KW-1133">Transmembrane helix</keyword>
<dbReference type="SUPFAM" id="SSF141868">
    <property type="entry name" value="EAL domain-like"/>
    <property type="match status" value="1"/>
</dbReference>
<comment type="caution">
    <text evidence="4">The sequence shown here is derived from an EMBL/GenBank/DDBJ whole genome shotgun (WGS) entry which is preliminary data.</text>
</comment>
<dbReference type="InterPro" id="IPR050706">
    <property type="entry name" value="Cyclic-di-GMP_PDE-like"/>
</dbReference>
<evidence type="ECO:0000313" key="4">
    <source>
        <dbReference type="EMBL" id="GIG72017.1"/>
    </source>
</evidence>
<dbReference type="Gene3D" id="3.20.20.450">
    <property type="entry name" value="EAL domain"/>
    <property type="match status" value="1"/>
</dbReference>
<keyword evidence="5" id="KW-1185">Reference proteome</keyword>
<organism evidence="4 5">
    <name type="scientific">Planosporangium flavigriseum</name>
    <dbReference type="NCBI Taxonomy" id="373681"/>
    <lineage>
        <taxon>Bacteria</taxon>
        <taxon>Bacillati</taxon>
        <taxon>Actinomycetota</taxon>
        <taxon>Actinomycetes</taxon>
        <taxon>Micromonosporales</taxon>
        <taxon>Micromonosporaceae</taxon>
        <taxon>Planosporangium</taxon>
    </lineage>
</organism>
<dbReference type="PANTHER" id="PTHR33121">
    <property type="entry name" value="CYCLIC DI-GMP PHOSPHODIESTERASE PDEF"/>
    <property type="match status" value="1"/>
</dbReference>
<dbReference type="InterPro" id="IPR035919">
    <property type="entry name" value="EAL_sf"/>
</dbReference>
<feature type="domain" description="GGDEF" evidence="3">
    <location>
        <begin position="411"/>
        <end position="543"/>
    </location>
</feature>
<dbReference type="CDD" id="cd01949">
    <property type="entry name" value="GGDEF"/>
    <property type="match status" value="1"/>
</dbReference>
<dbReference type="SUPFAM" id="SSF55781">
    <property type="entry name" value="GAF domain-like"/>
    <property type="match status" value="1"/>
</dbReference>
<keyword evidence="1" id="KW-0472">Membrane</keyword>
<reference evidence="4" key="1">
    <citation type="submission" date="2021-01" db="EMBL/GenBank/DDBJ databases">
        <title>Whole genome shotgun sequence of Planosporangium flavigriseum NBRC 105377.</title>
        <authorList>
            <person name="Komaki H."/>
            <person name="Tamura T."/>
        </authorList>
    </citation>
    <scope>NUCLEOTIDE SEQUENCE</scope>
    <source>
        <strain evidence="4">NBRC 105377</strain>
    </source>
</reference>
<keyword evidence="1" id="KW-0812">Transmembrane</keyword>
<dbReference type="GO" id="GO:0071111">
    <property type="term" value="F:cyclic-guanylate-specific phosphodiesterase activity"/>
    <property type="evidence" value="ECO:0007669"/>
    <property type="project" value="InterPro"/>
</dbReference>
<feature type="transmembrane region" description="Helical" evidence="1">
    <location>
        <begin position="190"/>
        <end position="210"/>
    </location>
</feature>
<gene>
    <name evidence="4" type="ORF">Pfl04_04210</name>
</gene>
<evidence type="ECO:0000259" key="3">
    <source>
        <dbReference type="PROSITE" id="PS50887"/>
    </source>
</evidence>
<feature type="transmembrane region" description="Helical" evidence="1">
    <location>
        <begin position="15"/>
        <end position="35"/>
    </location>
</feature>
<dbReference type="CDD" id="cd01948">
    <property type="entry name" value="EAL"/>
    <property type="match status" value="1"/>
</dbReference>
<dbReference type="SUPFAM" id="SSF55073">
    <property type="entry name" value="Nucleotide cyclase"/>
    <property type="match status" value="1"/>
</dbReference>
<feature type="transmembrane region" description="Helical" evidence="1">
    <location>
        <begin position="154"/>
        <end position="178"/>
    </location>
</feature>
<dbReference type="NCBIfam" id="TIGR00254">
    <property type="entry name" value="GGDEF"/>
    <property type="match status" value="1"/>
</dbReference>
<dbReference type="InterPro" id="IPR001633">
    <property type="entry name" value="EAL_dom"/>
</dbReference>
<evidence type="ECO:0008006" key="6">
    <source>
        <dbReference type="Google" id="ProtNLM"/>
    </source>
</evidence>
<evidence type="ECO:0000313" key="5">
    <source>
        <dbReference type="Proteomes" id="UP000653674"/>
    </source>
</evidence>
<dbReference type="InterPro" id="IPR043128">
    <property type="entry name" value="Rev_trsase/Diguanyl_cyclase"/>
</dbReference>
<protein>
    <recommendedName>
        <fullName evidence="6">Diguanylate cyclase/phosphodiesterase</fullName>
    </recommendedName>
</protein>
<name>A0A8J3PJN4_9ACTN</name>
<dbReference type="AlphaFoldDB" id="A0A8J3PJN4"/>
<evidence type="ECO:0000256" key="1">
    <source>
        <dbReference type="SAM" id="Phobius"/>
    </source>
</evidence>
<dbReference type="Gene3D" id="3.30.450.40">
    <property type="match status" value="1"/>
</dbReference>
<dbReference type="Pfam" id="PF00563">
    <property type="entry name" value="EAL"/>
    <property type="match status" value="1"/>
</dbReference>
<dbReference type="RefSeq" id="WP_168074829.1">
    <property type="nucleotide sequence ID" value="NZ_BAAAQJ010000008.1"/>
</dbReference>
<dbReference type="InterPro" id="IPR000160">
    <property type="entry name" value="GGDEF_dom"/>
</dbReference>
<dbReference type="SMART" id="SM00267">
    <property type="entry name" value="GGDEF"/>
    <property type="match status" value="1"/>
</dbReference>
<dbReference type="InterPro" id="IPR029016">
    <property type="entry name" value="GAF-like_dom_sf"/>
</dbReference>
<dbReference type="SMART" id="SM00052">
    <property type="entry name" value="EAL"/>
    <property type="match status" value="1"/>
</dbReference>
<dbReference type="PANTHER" id="PTHR33121:SF70">
    <property type="entry name" value="SIGNALING PROTEIN YKOW"/>
    <property type="match status" value="1"/>
</dbReference>
<dbReference type="EMBL" id="BONU01000002">
    <property type="protein sequence ID" value="GIG72017.1"/>
    <property type="molecule type" value="Genomic_DNA"/>
</dbReference>
<sequence length="838" mass="89582">MTTTDDNATNRRLRLLVGLVVVCGLVALTAALADLVQNWRPFEPFRVALTCLIILAKSSGVRVRIRSSNVNLSTETAAVLMASTVASFGWVVIGLALGVLIANLRARLPLMKLGFNVAKGSLTATAACATMIAFGAPPVDPGQLTGDLPGHLIVMPLAAVVHAIVDESLAFPVIALATGTSIRQRFVEHWDIRVISGAAGLAMALGATAIMTVDRWLVLGLSPLLYTLHLSSASRVRNREERAAWQRLARTTDELNAVELDGVLHSAARRAAELFSADEVDVEVHETRMPARLVRGTDEEVIYDGRPESAPPIRGSVIAVPLESHDGDTAIGELRLRFHGKVTLTEREQYTFRTFAAALCTAIRNASAHAETRRLAESHALAAAQDPLTGLANRRRLEQYTTELLAGPARGVTALMLLDLNRFKEVNDTLGHSAGDKVLIEIGRRLEAAAMPGDLVTRFGGDEFAILLTDLPAPPVAVPRAQALLATIAAPMDLDGMRISVEASAGVSVADGTADIAELLRRADIAMYQAKKSGQQVTRYAATRDTADVGSLVLGGDLARALAEDEFIVEFQPIVDLGTGEVIAAEALARWSHPDHGELPPAKFLDAIERSTQLAAFAESVLNQALSAAVTWRAAGYIIPVAVNVSPRSLLDPRFPDSIEAGLRRHGLPPEALVLEVTESLMLSQLEVVDEVLGALRAAGIVLALDDFGTGYSSLSTLARVPVQELKIDRDFVSGMDSQAEAAVVRSTVELGRSLQVMVVAEGVESEDQRRRLWELGCPAGQGYLFARAMPLNALLAALARGFGGRPGRLAGPLHEAGEVVRIPKRPRNGNQRLDRSS</sequence>
<feature type="domain" description="EAL" evidence="2">
    <location>
        <begin position="551"/>
        <end position="803"/>
    </location>
</feature>
<dbReference type="PROSITE" id="PS50887">
    <property type="entry name" value="GGDEF"/>
    <property type="match status" value="1"/>
</dbReference>
<dbReference type="Pfam" id="PF00990">
    <property type="entry name" value="GGDEF"/>
    <property type="match status" value="1"/>
</dbReference>
<dbReference type="PROSITE" id="PS50883">
    <property type="entry name" value="EAL"/>
    <property type="match status" value="1"/>
</dbReference>
<dbReference type="Gene3D" id="3.30.70.270">
    <property type="match status" value="1"/>
</dbReference>
<dbReference type="InterPro" id="IPR029787">
    <property type="entry name" value="Nucleotide_cyclase"/>
</dbReference>
<evidence type="ECO:0000259" key="2">
    <source>
        <dbReference type="PROSITE" id="PS50883"/>
    </source>
</evidence>
<dbReference type="Proteomes" id="UP000653674">
    <property type="component" value="Unassembled WGS sequence"/>
</dbReference>
<accession>A0A8J3PJN4</accession>
<feature type="transmembrane region" description="Helical" evidence="1">
    <location>
        <begin position="77"/>
        <end position="101"/>
    </location>
</feature>
<proteinExistence type="predicted"/>
<feature type="transmembrane region" description="Helical" evidence="1">
    <location>
        <begin position="113"/>
        <end position="134"/>
    </location>
</feature>